<evidence type="ECO:0000313" key="2">
    <source>
        <dbReference type="EMBL" id="TQV95612.1"/>
    </source>
</evidence>
<feature type="compositionally biased region" description="Basic residues" evidence="1">
    <location>
        <begin position="23"/>
        <end position="34"/>
    </location>
</feature>
<keyword evidence="3" id="KW-1185">Reference proteome</keyword>
<dbReference type="Proteomes" id="UP000315783">
    <property type="component" value="Unassembled WGS sequence"/>
</dbReference>
<sequence length="76" mass="8927">MRSYWNDRSYLGVLHRPQQHSLAGRHRGRRRHNRAGTDNDHLLEARHNGSELVKPAAWRAIFVFNQEGNVVRVARM</sequence>
<evidence type="ECO:0000256" key="1">
    <source>
        <dbReference type="SAM" id="MobiDB-lite"/>
    </source>
</evidence>
<protein>
    <submittedName>
        <fullName evidence="2">Uncharacterized protein</fullName>
    </submittedName>
</protein>
<reference evidence="2 3" key="1">
    <citation type="journal article" date="2019" name="Appl. Microbiol. Biotechnol.">
        <title>Genome sequence of Isaria javanica and comparative genome analysis insights into family S53 peptidase evolution in fungal entomopathogens.</title>
        <authorList>
            <person name="Lin R."/>
            <person name="Zhang X."/>
            <person name="Xin B."/>
            <person name="Zou M."/>
            <person name="Gao Y."/>
            <person name="Qin F."/>
            <person name="Hu Q."/>
            <person name="Xie B."/>
            <person name="Cheng X."/>
        </authorList>
    </citation>
    <scope>NUCLEOTIDE SEQUENCE [LARGE SCALE GENOMIC DNA]</scope>
    <source>
        <strain evidence="2 3">IJ1G</strain>
    </source>
</reference>
<gene>
    <name evidence="2" type="ORF">IF1G_05441</name>
</gene>
<name>A0A545VZU7_9HYPO</name>
<comment type="caution">
    <text evidence="2">The sequence shown here is derived from an EMBL/GenBank/DDBJ whole genome shotgun (WGS) entry which is preliminary data.</text>
</comment>
<feature type="region of interest" description="Disordered" evidence="1">
    <location>
        <begin position="16"/>
        <end position="38"/>
    </location>
</feature>
<dbReference type="AlphaFoldDB" id="A0A545VZU7"/>
<proteinExistence type="predicted"/>
<evidence type="ECO:0000313" key="3">
    <source>
        <dbReference type="Proteomes" id="UP000315783"/>
    </source>
</evidence>
<accession>A0A545VZU7</accession>
<organism evidence="2 3">
    <name type="scientific">Cordyceps javanica</name>
    <dbReference type="NCBI Taxonomy" id="43265"/>
    <lineage>
        <taxon>Eukaryota</taxon>
        <taxon>Fungi</taxon>
        <taxon>Dikarya</taxon>
        <taxon>Ascomycota</taxon>
        <taxon>Pezizomycotina</taxon>
        <taxon>Sordariomycetes</taxon>
        <taxon>Hypocreomycetidae</taxon>
        <taxon>Hypocreales</taxon>
        <taxon>Cordycipitaceae</taxon>
        <taxon>Cordyceps</taxon>
    </lineage>
</organism>
<dbReference type="EMBL" id="SPUK01000007">
    <property type="protein sequence ID" value="TQV95612.1"/>
    <property type="molecule type" value="Genomic_DNA"/>
</dbReference>